<name>A0ABT4R2C0_9HYPH</name>
<organism evidence="1 2">
    <name type="scientific">Mesorhizobium qingshengii</name>
    <dbReference type="NCBI Taxonomy" id="1165689"/>
    <lineage>
        <taxon>Bacteria</taxon>
        <taxon>Pseudomonadati</taxon>
        <taxon>Pseudomonadota</taxon>
        <taxon>Alphaproteobacteria</taxon>
        <taxon>Hyphomicrobiales</taxon>
        <taxon>Phyllobacteriaceae</taxon>
        <taxon>Mesorhizobium</taxon>
    </lineage>
</organism>
<dbReference type="Proteomes" id="UP001152178">
    <property type="component" value="Unassembled WGS sequence"/>
</dbReference>
<proteinExistence type="predicted"/>
<evidence type="ECO:0000313" key="2">
    <source>
        <dbReference type="Proteomes" id="UP001152178"/>
    </source>
</evidence>
<evidence type="ECO:0000313" key="1">
    <source>
        <dbReference type="EMBL" id="MCZ8547967.1"/>
    </source>
</evidence>
<sequence>MVFASASIGFHRFGLGPRSGDLSLLGDDPRGVLLDELDEPGIALLRGGDLLSAAEIITERHRQDRLPRGYLAAAIRRLSFFVPIDRRVFEAEVQARIDRALIVRTGLVERLVTFWMNHFVVETGANGTVRRTAAAFEREAIRPFVLGRFEDMLVAASRHPAMLSYFNSAISVGPNSVIGRQSGRGCNENHARELLELHTVGVEAGYSQADVTALSKVLTGWSYRGASGDDELADDYGCFWFVADAHEPGGQRVMDVDYPQTGLDQGEAVLSTLAAHEATARRIAWKLVRHFVSDHPAPDIAEEVTAVFLESGGDLKACVRTLLLHDKAWGPVVKIKSPGEFLWSALRALGLGIDVAQVARVLSALGQPLWNPHAPNGFPDHADSWLAGNAMTDRLDFAEELAARVRIDLDPLALTDAVLGKRCSASTREHIARAQTRSQALALLLMSPEFQRR</sequence>
<comment type="caution">
    <text evidence="1">The sequence shown here is derived from an EMBL/GenBank/DDBJ whole genome shotgun (WGS) entry which is preliminary data.</text>
</comment>
<keyword evidence="2" id="KW-1185">Reference proteome</keyword>
<accession>A0ABT4R2C0</accession>
<gene>
    <name evidence="1" type="ORF">OOJ09_27640</name>
</gene>
<protein>
    <submittedName>
        <fullName evidence="1">DUF1800 family protein</fullName>
    </submittedName>
</protein>
<reference evidence="1" key="1">
    <citation type="submission" date="2022-11" db="EMBL/GenBank/DDBJ databases">
        <authorList>
            <person name="Coimbra C."/>
        </authorList>
    </citation>
    <scope>NUCLEOTIDE SEQUENCE</scope>
    <source>
        <strain evidence="1">Jales19</strain>
    </source>
</reference>
<dbReference type="EMBL" id="JAPFQA010000020">
    <property type="protein sequence ID" value="MCZ8547967.1"/>
    <property type="molecule type" value="Genomic_DNA"/>
</dbReference>
<dbReference type="InterPro" id="IPR014917">
    <property type="entry name" value="DUF1800"/>
</dbReference>
<dbReference type="Pfam" id="PF08811">
    <property type="entry name" value="DUF1800"/>
    <property type="match status" value="1"/>
</dbReference>
<dbReference type="RefSeq" id="WP_269908232.1">
    <property type="nucleotide sequence ID" value="NZ_JAPFQA010000020.1"/>
</dbReference>